<sequence>MAVVPNTIHFEIVCGEDIARKLGLNRSARQPPACGSLSDKQYFATATSRRSQYRLFRTKVEYIAYFFIDNTIQDRRMRPNLLKYKGMPVKDLMNFSRLEAVNTRSEEIINAVKSKLPHLNVVEVESLGLCICRRDEYYGINATFKELLARMAKKNL</sequence>
<reference evidence="1 2" key="2">
    <citation type="submission" date="2018-11" db="EMBL/GenBank/DDBJ databases">
        <authorList>
            <consortium name="Pathogen Informatics"/>
        </authorList>
    </citation>
    <scope>NUCLEOTIDE SEQUENCE [LARGE SCALE GENOMIC DNA]</scope>
</reference>
<proteinExistence type="predicted"/>
<evidence type="ECO:0000313" key="1">
    <source>
        <dbReference type="EMBL" id="VDL56091.1"/>
    </source>
</evidence>
<gene>
    <name evidence="1" type="ORF">HDID_LOCUS4810</name>
</gene>
<evidence type="ECO:0000313" key="2">
    <source>
        <dbReference type="Proteomes" id="UP000274504"/>
    </source>
</evidence>
<dbReference type="WBParaSite" id="HDID_0000481201-mRNA-1">
    <property type="protein sequence ID" value="HDID_0000481201-mRNA-1"/>
    <property type="gene ID" value="HDID_0000481201"/>
</dbReference>
<evidence type="ECO:0000313" key="3">
    <source>
        <dbReference type="WBParaSite" id="HDID_0000481201-mRNA-1"/>
    </source>
</evidence>
<accession>A0A0R3SIP7</accession>
<dbReference type="Proteomes" id="UP000274504">
    <property type="component" value="Unassembled WGS sequence"/>
</dbReference>
<dbReference type="AlphaFoldDB" id="A0A0R3SIP7"/>
<organism evidence="3">
    <name type="scientific">Hymenolepis diminuta</name>
    <name type="common">Rat tapeworm</name>
    <dbReference type="NCBI Taxonomy" id="6216"/>
    <lineage>
        <taxon>Eukaryota</taxon>
        <taxon>Metazoa</taxon>
        <taxon>Spiralia</taxon>
        <taxon>Lophotrochozoa</taxon>
        <taxon>Platyhelminthes</taxon>
        <taxon>Cestoda</taxon>
        <taxon>Eucestoda</taxon>
        <taxon>Cyclophyllidea</taxon>
        <taxon>Hymenolepididae</taxon>
        <taxon>Hymenolepis</taxon>
    </lineage>
</organism>
<protein>
    <submittedName>
        <fullName evidence="3">HTH La-type RNA-binding domain-containing protein</fullName>
    </submittedName>
</protein>
<dbReference type="OrthoDB" id="10437587at2759"/>
<dbReference type="EMBL" id="UYSG01002032">
    <property type="protein sequence ID" value="VDL56091.1"/>
    <property type="molecule type" value="Genomic_DNA"/>
</dbReference>
<name>A0A0R3SIP7_HYMDI</name>
<reference evidence="3" key="1">
    <citation type="submission" date="2017-02" db="UniProtKB">
        <authorList>
            <consortium name="WormBaseParasite"/>
        </authorList>
    </citation>
    <scope>IDENTIFICATION</scope>
</reference>